<dbReference type="AlphaFoldDB" id="A0ABD1IRC6"/>
<proteinExistence type="inferred from homology"/>
<feature type="transmembrane region" description="Helical" evidence="11">
    <location>
        <begin position="125"/>
        <end position="146"/>
    </location>
</feature>
<evidence type="ECO:0000256" key="5">
    <source>
        <dbReference type="ARBA" id="ARBA00023040"/>
    </source>
</evidence>
<evidence type="ECO:0000256" key="3">
    <source>
        <dbReference type="ARBA" id="ARBA00022989"/>
    </source>
</evidence>
<feature type="compositionally biased region" description="Low complexity" evidence="12">
    <location>
        <begin position="273"/>
        <end position="282"/>
    </location>
</feature>
<feature type="region of interest" description="Disordered" evidence="12">
    <location>
        <begin position="316"/>
        <end position="350"/>
    </location>
</feature>
<sequence length="519" mass="57630">MSLLDEHHPPTSSLSSVSLSMDISTPPPQYLHNHSNLTGGPAPRGFTWETVLIVLITGPLSAVTIVGNLLVIISFRINSHLRTVSNYFLLSLAVADLILGTVSMNLYTTYILIGQWTLGNLACDVWLAVDYVASNASVMNLLAICCDRYLSVTRPLTYRAKRTPKRAAIMIGLAWGVSLVIWAPPILFWEDIVGERKVPEGECSVQFFYVPVITFVTAIAAFYLPVTIMAVLYWRVYRETKRRSQQLAGLTGTVTTALAVTSQATGQHFSQCSSSEGSSSGEPQAECPTQAELDGSRGGRVTGCWSTFLHCLKRKRGAQERDTRSSTSRTQSSYIHARSNSVNSVNENRNDEDYTRSVHMPLVHLGDKDVDGREGHATSDHPPAIRVLGNHSSAPSRPYSISLLAATTCSASKTLRKMCSSSLIRERKAARTLSAILLAFIVTWTPYNIMVLVSTFCDSCVPEQLWQLGYWLCYVNSTVNPVCYALCNQHFRVTFKELLLCRWRANRRRRKRWVRPGVG</sequence>
<reference evidence="14 15" key="1">
    <citation type="submission" date="2024-09" db="EMBL/GenBank/DDBJ databases">
        <title>A chromosome-level genome assembly of Gray's grenadier anchovy, Coilia grayii.</title>
        <authorList>
            <person name="Fu Z."/>
        </authorList>
    </citation>
    <scope>NUCLEOTIDE SEQUENCE [LARGE SCALE GENOMIC DNA]</scope>
    <source>
        <strain evidence="14">G4</strain>
        <tissue evidence="14">Muscle</tissue>
    </source>
</reference>
<keyword evidence="4 11" id="KW-0770">Synapse</keyword>
<evidence type="ECO:0000256" key="8">
    <source>
        <dbReference type="ARBA" id="ARBA00023224"/>
    </source>
</evidence>
<keyword evidence="9 11" id="KW-0628">Postsynaptic cell membrane</keyword>
<keyword evidence="6 11" id="KW-0472">Membrane</keyword>
<dbReference type="Proteomes" id="UP001591681">
    <property type="component" value="Unassembled WGS sequence"/>
</dbReference>
<dbReference type="InterPro" id="IPR000995">
    <property type="entry name" value="Musac_Ach_rcpt"/>
</dbReference>
<evidence type="ECO:0000256" key="9">
    <source>
        <dbReference type="ARBA" id="ARBA00023257"/>
    </source>
</evidence>
<feature type="transmembrane region" description="Helical" evidence="11">
    <location>
        <begin position="435"/>
        <end position="456"/>
    </location>
</feature>
<dbReference type="EMBL" id="JBHFQA010000024">
    <property type="protein sequence ID" value="KAL2077555.1"/>
    <property type="molecule type" value="Genomic_DNA"/>
</dbReference>
<keyword evidence="15" id="KW-1185">Reference proteome</keyword>
<dbReference type="PRINTS" id="PR00243">
    <property type="entry name" value="MUSCARINICR"/>
</dbReference>
<name>A0ABD1IRC6_9TELE</name>
<evidence type="ECO:0000256" key="1">
    <source>
        <dbReference type="ARBA" id="ARBA00022475"/>
    </source>
</evidence>
<evidence type="ECO:0000313" key="15">
    <source>
        <dbReference type="Proteomes" id="UP001591681"/>
    </source>
</evidence>
<feature type="transmembrane region" description="Helical" evidence="11">
    <location>
        <begin position="167"/>
        <end position="188"/>
    </location>
</feature>
<feature type="transmembrane region" description="Helical" evidence="11">
    <location>
        <begin position="87"/>
        <end position="113"/>
    </location>
</feature>
<feature type="compositionally biased region" description="Low complexity" evidence="12">
    <location>
        <begin position="325"/>
        <end position="347"/>
    </location>
</feature>
<dbReference type="Pfam" id="PF00001">
    <property type="entry name" value="7tm_1"/>
    <property type="match status" value="1"/>
</dbReference>
<feature type="transmembrane region" description="Helical" evidence="11">
    <location>
        <begin position="51"/>
        <end position="75"/>
    </location>
</feature>
<feature type="transmembrane region" description="Helical" evidence="11">
    <location>
        <begin position="208"/>
        <end position="234"/>
    </location>
</feature>
<evidence type="ECO:0000256" key="6">
    <source>
        <dbReference type="ARBA" id="ARBA00023136"/>
    </source>
</evidence>
<dbReference type="CDD" id="cd15049">
    <property type="entry name" value="7tmA_mAChR"/>
    <property type="match status" value="1"/>
</dbReference>
<keyword evidence="2 10" id="KW-0812">Transmembrane</keyword>
<dbReference type="PROSITE" id="PS00237">
    <property type="entry name" value="G_PROTEIN_RECEP_F1_1"/>
    <property type="match status" value="1"/>
</dbReference>
<keyword evidence="1 11" id="KW-1003">Cell membrane</keyword>
<organism evidence="14 15">
    <name type="scientific">Coilia grayii</name>
    <name type="common">Gray's grenadier anchovy</name>
    <dbReference type="NCBI Taxonomy" id="363190"/>
    <lineage>
        <taxon>Eukaryota</taxon>
        <taxon>Metazoa</taxon>
        <taxon>Chordata</taxon>
        <taxon>Craniata</taxon>
        <taxon>Vertebrata</taxon>
        <taxon>Euteleostomi</taxon>
        <taxon>Actinopterygii</taxon>
        <taxon>Neopterygii</taxon>
        <taxon>Teleostei</taxon>
        <taxon>Clupei</taxon>
        <taxon>Clupeiformes</taxon>
        <taxon>Clupeoidei</taxon>
        <taxon>Engraulidae</taxon>
        <taxon>Coilinae</taxon>
        <taxon>Coilia</taxon>
    </lineage>
</organism>
<feature type="region of interest" description="Disordered" evidence="12">
    <location>
        <begin position="270"/>
        <end position="296"/>
    </location>
</feature>
<evidence type="ECO:0000256" key="11">
    <source>
        <dbReference type="RuleBase" id="RU361191"/>
    </source>
</evidence>
<keyword evidence="3 11" id="KW-1133">Transmembrane helix</keyword>
<gene>
    <name evidence="14" type="ORF">ACEWY4_027059</name>
</gene>
<protein>
    <recommendedName>
        <fullName evidence="11">Muscarinic acetylcholine receptor</fullName>
    </recommendedName>
</protein>
<dbReference type="PANTHER" id="PTHR24247">
    <property type="entry name" value="5-HYDROXYTRYPTAMINE RECEPTOR"/>
    <property type="match status" value="1"/>
</dbReference>
<dbReference type="SUPFAM" id="SSF81321">
    <property type="entry name" value="Family A G protein-coupled receptor-like"/>
    <property type="match status" value="1"/>
</dbReference>
<dbReference type="PANTHER" id="PTHR24247:SF182">
    <property type="entry name" value="MUSCARINIC ACETYLCHOLINE RECEPTOR M1"/>
    <property type="match status" value="1"/>
</dbReference>
<dbReference type="SMART" id="SM01381">
    <property type="entry name" value="7TM_GPCR_Srsx"/>
    <property type="match status" value="1"/>
</dbReference>
<dbReference type="PROSITE" id="PS50262">
    <property type="entry name" value="G_PROTEIN_RECEP_F1_2"/>
    <property type="match status" value="1"/>
</dbReference>
<evidence type="ECO:0000256" key="4">
    <source>
        <dbReference type="ARBA" id="ARBA00023018"/>
    </source>
</evidence>
<evidence type="ECO:0000256" key="2">
    <source>
        <dbReference type="ARBA" id="ARBA00022692"/>
    </source>
</evidence>
<comment type="function">
    <text evidence="11">The muscarinic acetylcholine receptor mediates various cellular responses, including inhibition of adenylate cyclase, breakdown of phosphoinositides and modulation of potassium channels through the action of G proteins.</text>
</comment>
<comment type="similarity">
    <text evidence="11">Belongs to the G-protein coupled receptor 1 family. Muscarinic acetylcholine receptor subfamily.</text>
</comment>
<dbReference type="InterPro" id="IPR017452">
    <property type="entry name" value="GPCR_Rhodpsn_7TM"/>
</dbReference>
<comment type="caution">
    <text evidence="14">The sequence shown here is derived from an EMBL/GenBank/DDBJ whole genome shotgun (WGS) entry which is preliminary data.</text>
</comment>
<evidence type="ECO:0000256" key="12">
    <source>
        <dbReference type="SAM" id="MobiDB-lite"/>
    </source>
</evidence>
<evidence type="ECO:0000259" key="13">
    <source>
        <dbReference type="PROSITE" id="PS50262"/>
    </source>
</evidence>
<dbReference type="GO" id="GO:0016907">
    <property type="term" value="F:G protein-coupled acetylcholine receptor activity"/>
    <property type="evidence" value="ECO:0007669"/>
    <property type="project" value="UniProtKB-UniRule"/>
</dbReference>
<evidence type="ECO:0000256" key="10">
    <source>
        <dbReference type="RuleBase" id="RU000688"/>
    </source>
</evidence>
<dbReference type="PRINTS" id="PR00237">
    <property type="entry name" value="GPCRRHODOPSN"/>
</dbReference>
<keyword evidence="5 10" id="KW-0297">G-protein coupled receptor</keyword>
<dbReference type="FunFam" id="1.20.1070.10:FF:000162">
    <property type="entry name" value="Muscarinic acetylcholine receptor"/>
    <property type="match status" value="1"/>
</dbReference>
<dbReference type="InterPro" id="IPR000276">
    <property type="entry name" value="GPCR_Rhodpsn"/>
</dbReference>
<feature type="transmembrane region" description="Helical" evidence="11">
    <location>
        <begin position="468"/>
        <end position="487"/>
    </location>
</feature>
<comment type="subcellular location">
    <subcellularLocation>
        <location evidence="11">Cell membrane</location>
        <topology evidence="11">Multi-pass membrane protein</topology>
    </subcellularLocation>
    <subcellularLocation>
        <location evidence="11">Postsynaptic cell membrane</location>
        <topology evidence="11">Multi-pass membrane protein</topology>
    </subcellularLocation>
</comment>
<dbReference type="Gene3D" id="1.20.1070.10">
    <property type="entry name" value="Rhodopsin 7-helix transmembrane proteins"/>
    <property type="match status" value="2"/>
</dbReference>
<accession>A0ABD1IRC6</accession>
<keyword evidence="7 10" id="KW-0675">Receptor</keyword>
<dbReference type="GO" id="GO:0045211">
    <property type="term" value="C:postsynaptic membrane"/>
    <property type="evidence" value="ECO:0007669"/>
    <property type="project" value="UniProtKB-SubCell"/>
</dbReference>
<evidence type="ECO:0000313" key="14">
    <source>
        <dbReference type="EMBL" id="KAL2077555.1"/>
    </source>
</evidence>
<keyword evidence="8 10" id="KW-0807">Transducer</keyword>
<evidence type="ECO:0000256" key="7">
    <source>
        <dbReference type="ARBA" id="ARBA00023170"/>
    </source>
</evidence>
<feature type="domain" description="G-protein coupled receptors family 1 profile" evidence="13">
    <location>
        <begin position="67"/>
        <end position="484"/>
    </location>
</feature>